<dbReference type="CDD" id="cd00483">
    <property type="entry name" value="HPPK"/>
    <property type="match status" value="1"/>
</dbReference>
<dbReference type="UniPathway" id="UPA00077">
    <property type="reaction ID" value="UER00155"/>
</dbReference>
<evidence type="ECO:0000256" key="7">
    <source>
        <dbReference type="ARBA" id="ARBA00022777"/>
    </source>
</evidence>
<protein>
    <recommendedName>
        <fullName evidence="4">2-amino-4-hydroxy-6-hydroxymethyldihydropteridine pyrophosphokinase</fullName>
        <ecNumber evidence="3">2.7.6.3</ecNumber>
    </recommendedName>
    <alternativeName>
        <fullName evidence="11">6-hydroxymethyl-7,8-dihydropterin pyrophosphokinase</fullName>
    </alternativeName>
    <alternativeName>
        <fullName evidence="12">7,8-dihydro-6-hydroxymethylpterin-pyrophosphokinase</fullName>
    </alternativeName>
</protein>
<evidence type="ECO:0000313" key="14">
    <source>
        <dbReference type="EMBL" id="AHF00792.1"/>
    </source>
</evidence>
<dbReference type="AlphaFoldDB" id="W0DQR4"/>
<dbReference type="GO" id="GO:0046654">
    <property type="term" value="P:tetrahydrofolate biosynthetic process"/>
    <property type="evidence" value="ECO:0007669"/>
    <property type="project" value="UniProtKB-UniPathway"/>
</dbReference>
<keyword evidence="8" id="KW-0067">ATP-binding</keyword>
<dbReference type="HOGENOM" id="CLU_097916_2_3_6"/>
<evidence type="ECO:0000256" key="4">
    <source>
        <dbReference type="ARBA" id="ARBA00016218"/>
    </source>
</evidence>
<evidence type="ECO:0000256" key="1">
    <source>
        <dbReference type="ARBA" id="ARBA00005051"/>
    </source>
</evidence>
<evidence type="ECO:0000256" key="6">
    <source>
        <dbReference type="ARBA" id="ARBA00022741"/>
    </source>
</evidence>
<dbReference type="Proteomes" id="UP000005380">
    <property type="component" value="Chromosome"/>
</dbReference>
<name>W0DQR4_9GAMM</name>
<dbReference type="GO" id="GO:0046656">
    <property type="term" value="P:folic acid biosynthetic process"/>
    <property type="evidence" value="ECO:0007669"/>
    <property type="project" value="UniProtKB-KW"/>
</dbReference>
<dbReference type="GO" id="GO:0016301">
    <property type="term" value="F:kinase activity"/>
    <property type="evidence" value="ECO:0007669"/>
    <property type="project" value="UniProtKB-KW"/>
</dbReference>
<evidence type="ECO:0000256" key="10">
    <source>
        <dbReference type="ARBA" id="ARBA00029409"/>
    </source>
</evidence>
<evidence type="ECO:0000256" key="2">
    <source>
        <dbReference type="ARBA" id="ARBA00005810"/>
    </source>
</evidence>
<dbReference type="Pfam" id="PF01288">
    <property type="entry name" value="HPPK"/>
    <property type="match status" value="1"/>
</dbReference>
<dbReference type="InterPro" id="IPR035907">
    <property type="entry name" value="Hppk_sf"/>
</dbReference>
<comment type="function">
    <text evidence="10">Catalyzes the transfer of pyrophosphate from adenosine triphosphate (ATP) to 6-hydroxymethyl-7,8-dihydropterin, an enzymatic step in folate biosynthesis pathway.</text>
</comment>
<dbReference type="PANTHER" id="PTHR43071:SF1">
    <property type="entry name" value="2-AMINO-4-HYDROXY-6-HYDROXYMETHYLDIHYDROPTERIDINE PYROPHOSPHOKINASE"/>
    <property type="match status" value="1"/>
</dbReference>
<dbReference type="EC" id="2.7.6.3" evidence="3"/>
<dbReference type="Gene3D" id="3.30.70.560">
    <property type="entry name" value="7,8-Dihydro-6-hydroxymethylpterin-pyrophosphokinase HPPK"/>
    <property type="match status" value="1"/>
</dbReference>
<keyword evidence="9" id="KW-0289">Folate biosynthesis</keyword>
<dbReference type="InterPro" id="IPR000550">
    <property type="entry name" value="Hppk"/>
</dbReference>
<keyword evidence="6" id="KW-0547">Nucleotide-binding</keyword>
<evidence type="ECO:0000256" key="9">
    <source>
        <dbReference type="ARBA" id="ARBA00022909"/>
    </source>
</evidence>
<evidence type="ECO:0000313" key="15">
    <source>
        <dbReference type="Proteomes" id="UP000005380"/>
    </source>
</evidence>
<dbReference type="NCBIfam" id="TIGR01498">
    <property type="entry name" value="folK"/>
    <property type="match status" value="1"/>
</dbReference>
<dbReference type="EMBL" id="CP007030">
    <property type="protein sequence ID" value="AHF00792.1"/>
    <property type="molecule type" value="Genomic_DNA"/>
</dbReference>
<evidence type="ECO:0000256" key="11">
    <source>
        <dbReference type="ARBA" id="ARBA00029766"/>
    </source>
</evidence>
<dbReference type="KEGG" id="tao:THIAE_02475"/>
<comment type="similarity">
    <text evidence="2">Belongs to the HPPK family.</text>
</comment>
<keyword evidence="7 14" id="KW-0418">Kinase</keyword>
<dbReference type="GO" id="GO:0005524">
    <property type="term" value="F:ATP binding"/>
    <property type="evidence" value="ECO:0007669"/>
    <property type="project" value="UniProtKB-KW"/>
</dbReference>
<feature type="domain" description="7,8-dihydro-6-hydroxymethylpterin-pyrophosphokinase" evidence="13">
    <location>
        <begin position="87"/>
        <end position="98"/>
    </location>
</feature>
<comment type="pathway">
    <text evidence="1">Cofactor biosynthesis; tetrahydrofolate biosynthesis; 2-amino-4-hydroxy-6-hydroxymethyl-7,8-dihydropteridine diphosphate from 7,8-dihydroneopterin triphosphate: step 4/4.</text>
</comment>
<dbReference type="InParanoid" id="W0DQR4"/>
<dbReference type="SUPFAM" id="SSF55083">
    <property type="entry name" value="6-hydroxymethyl-7,8-dihydropterin pyrophosphokinase, HPPK"/>
    <property type="match status" value="1"/>
</dbReference>
<evidence type="ECO:0000256" key="12">
    <source>
        <dbReference type="ARBA" id="ARBA00033413"/>
    </source>
</evidence>
<dbReference type="GO" id="GO:0003848">
    <property type="term" value="F:2-amino-4-hydroxy-6-hydroxymethyldihydropteridine diphosphokinase activity"/>
    <property type="evidence" value="ECO:0007669"/>
    <property type="project" value="UniProtKB-EC"/>
</dbReference>
<evidence type="ECO:0000256" key="3">
    <source>
        <dbReference type="ARBA" id="ARBA00013253"/>
    </source>
</evidence>
<sequence length="166" mass="18458">MQVFVGLGSNLGDSEQVLRQACFEMMQWSSVRNLQVSNWYRSRPQGPQDQPDYVNGACCFETHLAPEALLSALQALELDLGKVKRRHWGERLVDLDIICYGQLSMKTADLTLPHPMAAKRDFVLVPLLDLAPDLVLPGYGTIEACLAKLPDTFLYASDTSDSKVMA</sequence>
<dbReference type="STRING" id="717772.THIAE_02475"/>
<proteinExistence type="inferred from homology"/>
<gene>
    <name evidence="14" type="ORF">THIAE_02475</name>
</gene>
<reference evidence="14 15" key="1">
    <citation type="submission" date="2013-12" db="EMBL/GenBank/DDBJ databases">
        <authorList>
            <consortium name="DOE Joint Genome Institute"/>
            <person name="Kappler U."/>
            <person name="Huntemann M."/>
            <person name="Han J."/>
            <person name="Chen A."/>
            <person name="Kyrpides N."/>
            <person name="Mavromatis K."/>
            <person name="Markowitz V."/>
            <person name="Palaniappan K."/>
            <person name="Ivanova N."/>
            <person name="Schaumberg A."/>
            <person name="Pati A."/>
            <person name="Liolios K."/>
            <person name="Nordberg H.P."/>
            <person name="Cantor M.N."/>
            <person name="Hua S.X."/>
            <person name="Woyke T."/>
        </authorList>
    </citation>
    <scope>NUCLEOTIDE SEQUENCE [LARGE SCALE GENOMIC DNA]</scope>
    <source>
        <strain evidence="15">AL2</strain>
    </source>
</reference>
<dbReference type="eggNOG" id="COG0801">
    <property type="taxonomic scope" value="Bacteria"/>
</dbReference>
<organism evidence="14 15">
    <name type="scientific">Thiomicrospira aerophila AL3</name>
    <dbReference type="NCBI Taxonomy" id="717772"/>
    <lineage>
        <taxon>Bacteria</taxon>
        <taxon>Pseudomonadati</taxon>
        <taxon>Pseudomonadota</taxon>
        <taxon>Gammaproteobacteria</taxon>
        <taxon>Thiotrichales</taxon>
        <taxon>Piscirickettsiaceae</taxon>
        <taxon>Thiomicrospira</taxon>
    </lineage>
</organism>
<dbReference type="PANTHER" id="PTHR43071">
    <property type="entry name" value="2-AMINO-4-HYDROXY-6-HYDROXYMETHYLDIHYDROPTERIDINE PYROPHOSPHOKINASE"/>
    <property type="match status" value="1"/>
</dbReference>
<evidence type="ECO:0000259" key="13">
    <source>
        <dbReference type="PROSITE" id="PS00794"/>
    </source>
</evidence>
<dbReference type="FunCoup" id="W0DQR4">
    <property type="interactions" value="403"/>
</dbReference>
<evidence type="ECO:0000256" key="8">
    <source>
        <dbReference type="ARBA" id="ARBA00022840"/>
    </source>
</evidence>
<keyword evidence="15" id="KW-1185">Reference proteome</keyword>
<dbReference type="PROSITE" id="PS00794">
    <property type="entry name" value="HPPK"/>
    <property type="match status" value="1"/>
</dbReference>
<keyword evidence="5" id="KW-0808">Transferase</keyword>
<evidence type="ECO:0000256" key="5">
    <source>
        <dbReference type="ARBA" id="ARBA00022679"/>
    </source>
</evidence>
<accession>W0DQR4</accession>